<evidence type="ECO:0000313" key="3">
    <source>
        <dbReference type="Proteomes" id="UP000002630"/>
    </source>
</evidence>
<feature type="compositionally biased region" description="Polar residues" evidence="1">
    <location>
        <begin position="1"/>
        <end position="14"/>
    </location>
</feature>
<evidence type="ECO:0000313" key="2">
    <source>
        <dbReference type="EMBL" id="CBJ31283.1"/>
    </source>
</evidence>
<organism evidence="2 3">
    <name type="scientific">Ectocarpus siliculosus</name>
    <name type="common">Brown alga</name>
    <name type="synonym">Conferva siliculosa</name>
    <dbReference type="NCBI Taxonomy" id="2880"/>
    <lineage>
        <taxon>Eukaryota</taxon>
        <taxon>Sar</taxon>
        <taxon>Stramenopiles</taxon>
        <taxon>Ochrophyta</taxon>
        <taxon>PX clade</taxon>
        <taxon>Phaeophyceae</taxon>
        <taxon>Ectocarpales</taxon>
        <taxon>Ectocarpaceae</taxon>
        <taxon>Ectocarpus</taxon>
    </lineage>
</organism>
<feature type="region of interest" description="Disordered" evidence="1">
    <location>
        <begin position="1"/>
        <end position="120"/>
    </location>
</feature>
<dbReference type="EMBL" id="FN648423">
    <property type="protein sequence ID" value="CBJ31283.1"/>
    <property type="molecule type" value="Genomic_DNA"/>
</dbReference>
<sequence length="166" mass="18663">MKMSSRSSLLTITSPARAAAARTRTRARFSRQARAARKALRREDVMSRGTSVLWRGDGSNNGGTTTEGKEGEEARDNRDDFKVANTPNGSVEASQSQSWSLSAEIVQRPQQRQQQKQQERFSTLIGMNRIVSDIRTVRRAYKTDAFRLRVWRTSAWRQGEVAGTGD</sequence>
<feature type="compositionally biased region" description="Polar residues" evidence="1">
    <location>
        <begin position="85"/>
        <end position="101"/>
    </location>
</feature>
<accession>D7FSZ2</accession>
<dbReference type="AlphaFoldDB" id="D7FSZ2"/>
<proteinExistence type="predicted"/>
<feature type="compositionally biased region" description="Low complexity" evidence="1">
    <location>
        <begin position="107"/>
        <end position="116"/>
    </location>
</feature>
<dbReference type="EMBL" id="FN649755">
    <property type="protein sequence ID" value="CBJ31283.1"/>
    <property type="molecule type" value="Genomic_DNA"/>
</dbReference>
<dbReference type="InParanoid" id="D7FSZ2"/>
<evidence type="ECO:0000256" key="1">
    <source>
        <dbReference type="SAM" id="MobiDB-lite"/>
    </source>
</evidence>
<name>D7FSZ2_ECTSI</name>
<reference evidence="2 3" key="1">
    <citation type="journal article" date="2010" name="Nature">
        <title>The Ectocarpus genome and the independent evolution of multicellularity in brown algae.</title>
        <authorList>
            <person name="Cock J.M."/>
            <person name="Sterck L."/>
            <person name="Rouze P."/>
            <person name="Scornet D."/>
            <person name="Allen A.E."/>
            <person name="Amoutzias G."/>
            <person name="Anthouard V."/>
            <person name="Artiguenave F."/>
            <person name="Aury J.M."/>
            <person name="Badger J.H."/>
            <person name="Beszteri B."/>
            <person name="Billiau K."/>
            <person name="Bonnet E."/>
            <person name="Bothwell J.H."/>
            <person name="Bowler C."/>
            <person name="Boyen C."/>
            <person name="Brownlee C."/>
            <person name="Carrano C.J."/>
            <person name="Charrier B."/>
            <person name="Cho G.Y."/>
            <person name="Coelho S.M."/>
            <person name="Collen J."/>
            <person name="Corre E."/>
            <person name="Da Silva C."/>
            <person name="Delage L."/>
            <person name="Delaroque N."/>
            <person name="Dittami S.M."/>
            <person name="Doulbeau S."/>
            <person name="Elias M."/>
            <person name="Farnham G."/>
            <person name="Gachon C.M."/>
            <person name="Gschloessl B."/>
            <person name="Heesch S."/>
            <person name="Jabbari K."/>
            <person name="Jubin C."/>
            <person name="Kawai H."/>
            <person name="Kimura K."/>
            <person name="Kloareg B."/>
            <person name="Kupper F.C."/>
            <person name="Lang D."/>
            <person name="Le Bail A."/>
            <person name="Leblanc C."/>
            <person name="Lerouge P."/>
            <person name="Lohr M."/>
            <person name="Lopez P.J."/>
            <person name="Martens C."/>
            <person name="Maumus F."/>
            <person name="Michel G."/>
            <person name="Miranda-Saavedra D."/>
            <person name="Morales J."/>
            <person name="Moreau H."/>
            <person name="Motomura T."/>
            <person name="Nagasato C."/>
            <person name="Napoli C.A."/>
            <person name="Nelson D.R."/>
            <person name="Nyvall-Collen P."/>
            <person name="Peters A.F."/>
            <person name="Pommier C."/>
            <person name="Potin P."/>
            <person name="Poulain J."/>
            <person name="Quesneville H."/>
            <person name="Read B."/>
            <person name="Rensing S.A."/>
            <person name="Ritter A."/>
            <person name="Rousvoal S."/>
            <person name="Samanta M."/>
            <person name="Samson G."/>
            <person name="Schroeder D.C."/>
            <person name="Segurens B."/>
            <person name="Strittmatter M."/>
            <person name="Tonon T."/>
            <person name="Tregear J.W."/>
            <person name="Valentin K."/>
            <person name="von Dassow P."/>
            <person name="Yamagishi T."/>
            <person name="Van de Peer Y."/>
            <person name="Wincker P."/>
        </authorList>
    </citation>
    <scope>NUCLEOTIDE SEQUENCE [LARGE SCALE GENOMIC DNA]</scope>
    <source>
        <strain evidence="3">Ec32 / CCAP1310/4</strain>
    </source>
</reference>
<gene>
    <name evidence="2" type="ORF">Esi_0242_0032</name>
</gene>
<protein>
    <submittedName>
        <fullName evidence="2">Uncharacterized protein</fullName>
    </submittedName>
</protein>
<keyword evidence="3" id="KW-1185">Reference proteome</keyword>
<feature type="compositionally biased region" description="Basic residues" evidence="1">
    <location>
        <begin position="23"/>
        <end position="40"/>
    </location>
</feature>
<feature type="compositionally biased region" description="Basic and acidic residues" evidence="1">
    <location>
        <begin position="67"/>
        <end position="82"/>
    </location>
</feature>
<dbReference type="Proteomes" id="UP000002630">
    <property type="component" value="Linkage Group LG30"/>
</dbReference>